<protein>
    <submittedName>
        <fullName evidence="1">Uncharacterized protein</fullName>
    </submittedName>
</protein>
<dbReference type="EMBL" id="CM042049">
    <property type="protein sequence ID" value="KAI3748793.1"/>
    <property type="molecule type" value="Genomic_DNA"/>
</dbReference>
<evidence type="ECO:0000313" key="1">
    <source>
        <dbReference type="EMBL" id="KAI3748793.1"/>
    </source>
</evidence>
<proteinExistence type="predicted"/>
<gene>
    <name evidence="1" type="ORF">L6452_12136</name>
</gene>
<organism evidence="1 2">
    <name type="scientific">Arctium lappa</name>
    <name type="common">Greater burdock</name>
    <name type="synonym">Lappa major</name>
    <dbReference type="NCBI Taxonomy" id="4217"/>
    <lineage>
        <taxon>Eukaryota</taxon>
        <taxon>Viridiplantae</taxon>
        <taxon>Streptophyta</taxon>
        <taxon>Embryophyta</taxon>
        <taxon>Tracheophyta</taxon>
        <taxon>Spermatophyta</taxon>
        <taxon>Magnoliopsida</taxon>
        <taxon>eudicotyledons</taxon>
        <taxon>Gunneridae</taxon>
        <taxon>Pentapetalae</taxon>
        <taxon>asterids</taxon>
        <taxon>campanulids</taxon>
        <taxon>Asterales</taxon>
        <taxon>Asteraceae</taxon>
        <taxon>Carduoideae</taxon>
        <taxon>Cardueae</taxon>
        <taxon>Arctiinae</taxon>
        <taxon>Arctium</taxon>
    </lineage>
</organism>
<name>A0ACB9DQ15_ARCLA</name>
<dbReference type="Proteomes" id="UP001055879">
    <property type="component" value="Linkage Group LG03"/>
</dbReference>
<reference evidence="2" key="1">
    <citation type="journal article" date="2022" name="Mol. Ecol. Resour.">
        <title>The genomes of chicory, endive, great burdock and yacon provide insights into Asteraceae palaeo-polyploidization history and plant inulin production.</title>
        <authorList>
            <person name="Fan W."/>
            <person name="Wang S."/>
            <person name="Wang H."/>
            <person name="Wang A."/>
            <person name="Jiang F."/>
            <person name="Liu H."/>
            <person name="Zhao H."/>
            <person name="Xu D."/>
            <person name="Zhang Y."/>
        </authorList>
    </citation>
    <scope>NUCLEOTIDE SEQUENCE [LARGE SCALE GENOMIC DNA]</scope>
    <source>
        <strain evidence="2">cv. Niubang</strain>
    </source>
</reference>
<reference evidence="1 2" key="2">
    <citation type="journal article" date="2022" name="Mol. Ecol. Resour.">
        <title>The genomes of chicory, endive, great burdock and yacon provide insights into Asteraceae paleo-polyploidization history and plant inulin production.</title>
        <authorList>
            <person name="Fan W."/>
            <person name="Wang S."/>
            <person name="Wang H."/>
            <person name="Wang A."/>
            <person name="Jiang F."/>
            <person name="Liu H."/>
            <person name="Zhao H."/>
            <person name="Xu D."/>
            <person name="Zhang Y."/>
        </authorList>
    </citation>
    <scope>NUCLEOTIDE SEQUENCE [LARGE SCALE GENOMIC DNA]</scope>
    <source>
        <strain evidence="2">cv. Niubang</strain>
    </source>
</reference>
<comment type="caution">
    <text evidence="1">The sequence shown here is derived from an EMBL/GenBank/DDBJ whole genome shotgun (WGS) entry which is preliminary data.</text>
</comment>
<accession>A0ACB9DQ15</accession>
<sequence length="313" mass="34379">MTTWFSALIVTLVILSAQPTSSISLPFPNPNFPADAGHSLLGDAHFVDGEYSVQLTRPTPSSFGIILRTTSFNFTSTTSFSSNFTFEIGNGVALVIIPADFPSNFARNTSFGLLGVNRFLGIEFDVDVCKISSSRVSNVSKINHVLKGGVKLSSWIDYHAILKRVDVRLSKLGDPTPVEPLISYRIDLGEMWKGEKVLLGLASSNGNHEQTTNTNVYSWKSKIKNVPKWLHSNPANPNDYSTVLEDVETSKKRNCFLSGFLFVVGCGALAALVLFFVWSYVAAVQKVPSVLPVDFKYEKIGVVEMKNSETVKK</sequence>
<keyword evidence="2" id="KW-1185">Reference proteome</keyword>
<evidence type="ECO:0000313" key="2">
    <source>
        <dbReference type="Proteomes" id="UP001055879"/>
    </source>
</evidence>